<dbReference type="OrthoDB" id="9811967at2"/>
<feature type="transmembrane region" description="Helical" evidence="9">
    <location>
        <begin position="6"/>
        <end position="26"/>
    </location>
</feature>
<accession>A0A1G6MLG0</accession>
<dbReference type="NCBIfam" id="TIGR00380">
    <property type="entry name" value="cobal_cbiB"/>
    <property type="match status" value="1"/>
</dbReference>
<evidence type="ECO:0000256" key="9">
    <source>
        <dbReference type="HAMAP-Rule" id="MF_00024"/>
    </source>
</evidence>
<evidence type="ECO:0000256" key="6">
    <source>
        <dbReference type="ARBA" id="ARBA00022692"/>
    </source>
</evidence>
<dbReference type="RefSeq" id="WP_092438728.1">
    <property type="nucleotide sequence ID" value="NZ_FMYP01000037.1"/>
</dbReference>
<evidence type="ECO:0000313" key="11">
    <source>
        <dbReference type="Proteomes" id="UP000199452"/>
    </source>
</evidence>
<evidence type="ECO:0000256" key="2">
    <source>
        <dbReference type="ARBA" id="ARBA00004953"/>
    </source>
</evidence>
<sequence>MLNDIPLPIIALLPLAIGYMLDLMLGDPERWPHVVRLFGNAIAFGEQKLNRGAFQFTKGAVMTVLLIAITYLFFFVADKLLCNYPIVWLAWSSLFCFWGLGNKNLIDEGRGVWRALALGLDAGRKQLSRIVGRNTETLSAKKVKLAVLETLSENLSDGVVAPIFFFALGGVPAMMAYKMVNTLDSMVGYRNPRYELFGKCAARLDDIANFIPARITALLMVLVSLSGRGLRFIFMYGHAHKSPNSGYPEAALAGILNIRFGGTSTKGGEVVEKPFIGKVDREPNDADFTRAAWINHAVAFLAVVVVVGCSFLGVTGFI</sequence>
<comment type="subcellular location">
    <subcellularLocation>
        <location evidence="1 9">Cell membrane</location>
        <topology evidence="1 9">Multi-pass membrane protein</topology>
    </subcellularLocation>
</comment>
<keyword evidence="7 9" id="KW-1133">Transmembrane helix</keyword>
<organism evidence="10 11">
    <name type="scientific">Williamwhitmania taraxaci</name>
    <dbReference type="NCBI Taxonomy" id="1640674"/>
    <lineage>
        <taxon>Bacteria</taxon>
        <taxon>Pseudomonadati</taxon>
        <taxon>Bacteroidota</taxon>
        <taxon>Bacteroidia</taxon>
        <taxon>Bacteroidales</taxon>
        <taxon>Williamwhitmaniaceae</taxon>
        <taxon>Williamwhitmania</taxon>
    </lineage>
</organism>
<dbReference type="HAMAP" id="MF_00024">
    <property type="entry name" value="CobD_CbiB"/>
    <property type="match status" value="1"/>
</dbReference>
<comment type="function">
    <text evidence="9">Converts cobyric acid to cobinamide by the addition of aminopropanol on the F carboxylic group.</text>
</comment>
<keyword evidence="8 9" id="KW-0472">Membrane</keyword>
<evidence type="ECO:0000256" key="7">
    <source>
        <dbReference type="ARBA" id="ARBA00022989"/>
    </source>
</evidence>
<dbReference type="AlphaFoldDB" id="A0A1G6MLG0"/>
<dbReference type="InterPro" id="IPR004485">
    <property type="entry name" value="Cobalamin_biosynth_CobD/CbiB"/>
</dbReference>
<dbReference type="PANTHER" id="PTHR34308">
    <property type="entry name" value="COBALAMIN BIOSYNTHESIS PROTEIN CBIB"/>
    <property type="match status" value="1"/>
</dbReference>
<dbReference type="Pfam" id="PF03186">
    <property type="entry name" value="CobD_Cbib"/>
    <property type="match status" value="1"/>
</dbReference>
<dbReference type="UniPathway" id="UPA00148"/>
<dbReference type="GO" id="GO:0048472">
    <property type="term" value="F:threonine-phosphate decarboxylase activity"/>
    <property type="evidence" value="ECO:0007669"/>
    <property type="project" value="InterPro"/>
</dbReference>
<keyword evidence="4 9" id="KW-1003">Cell membrane</keyword>
<feature type="transmembrane region" description="Helical" evidence="9">
    <location>
        <begin position="207"/>
        <end position="225"/>
    </location>
</feature>
<comment type="pathway">
    <text evidence="2 9">Cofactor biosynthesis; adenosylcobalamin biosynthesis.</text>
</comment>
<feature type="transmembrane region" description="Helical" evidence="9">
    <location>
        <begin position="83"/>
        <end position="100"/>
    </location>
</feature>
<evidence type="ECO:0000256" key="3">
    <source>
        <dbReference type="ARBA" id="ARBA00006263"/>
    </source>
</evidence>
<dbReference type="Proteomes" id="UP000199452">
    <property type="component" value="Unassembled WGS sequence"/>
</dbReference>
<keyword evidence="5 9" id="KW-0169">Cobalamin biosynthesis</keyword>
<gene>
    <name evidence="9" type="primary">cobD</name>
    <name evidence="10" type="ORF">SAMN05216323_10374</name>
</gene>
<comment type="similarity">
    <text evidence="3 9">Belongs to the CobD/CbiB family.</text>
</comment>
<feature type="transmembrane region" description="Helical" evidence="9">
    <location>
        <begin position="59"/>
        <end position="77"/>
    </location>
</feature>
<evidence type="ECO:0000313" key="10">
    <source>
        <dbReference type="EMBL" id="SDC56311.1"/>
    </source>
</evidence>
<evidence type="ECO:0000256" key="8">
    <source>
        <dbReference type="ARBA" id="ARBA00023136"/>
    </source>
</evidence>
<reference evidence="10 11" key="1">
    <citation type="submission" date="2016-09" db="EMBL/GenBank/DDBJ databases">
        <authorList>
            <person name="Capua I."/>
            <person name="De Benedictis P."/>
            <person name="Joannis T."/>
            <person name="Lombin L.H."/>
            <person name="Cattoli G."/>
        </authorList>
    </citation>
    <scope>NUCLEOTIDE SEQUENCE [LARGE SCALE GENOMIC DNA]</scope>
    <source>
        <strain evidence="10 11">A7P-90m</strain>
    </source>
</reference>
<dbReference type="GO" id="GO:0005886">
    <property type="term" value="C:plasma membrane"/>
    <property type="evidence" value="ECO:0007669"/>
    <property type="project" value="UniProtKB-SubCell"/>
</dbReference>
<dbReference type="GO" id="GO:0009236">
    <property type="term" value="P:cobalamin biosynthetic process"/>
    <property type="evidence" value="ECO:0007669"/>
    <property type="project" value="UniProtKB-UniRule"/>
</dbReference>
<dbReference type="EMBL" id="FMYP01000037">
    <property type="protein sequence ID" value="SDC56311.1"/>
    <property type="molecule type" value="Genomic_DNA"/>
</dbReference>
<evidence type="ECO:0000256" key="5">
    <source>
        <dbReference type="ARBA" id="ARBA00022573"/>
    </source>
</evidence>
<evidence type="ECO:0000256" key="1">
    <source>
        <dbReference type="ARBA" id="ARBA00004651"/>
    </source>
</evidence>
<dbReference type="GO" id="GO:0015420">
    <property type="term" value="F:ABC-type vitamin B12 transporter activity"/>
    <property type="evidence" value="ECO:0007669"/>
    <property type="project" value="UniProtKB-UniRule"/>
</dbReference>
<keyword evidence="11" id="KW-1185">Reference proteome</keyword>
<proteinExistence type="inferred from homology"/>
<dbReference type="STRING" id="1640674.SAMN05216323_10374"/>
<feature type="transmembrane region" description="Helical" evidence="9">
    <location>
        <begin position="297"/>
        <end position="317"/>
    </location>
</feature>
<keyword evidence="6 9" id="KW-0812">Transmembrane</keyword>
<protein>
    <recommendedName>
        <fullName evidence="9">Cobalamin biosynthesis protein CobD</fullName>
    </recommendedName>
</protein>
<feature type="transmembrane region" description="Helical" evidence="9">
    <location>
        <begin position="159"/>
        <end position="177"/>
    </location>
</feature>
<dbReference type="PANTHER" id="PTHR34308:SF1">
    <property type="entry name" value="COBALAMIN BIOSYNTHESIS PROTEIN CBIB"/>
    <property type="match status" value="1"/>
</dbReference>
<name>A0A1G6MLG0_9BACT</name>
<evidence type="ECO:0000256" key="4">
    <source>
        <dbReference type="ARBA" id="ARBA00022475"/>
    </source>
</evidence>